<dbReference type="Pfam" id="PF24883">
    <property type="entry name" value="NPHP3_N"/>
    <property type="match status" value="1"/>
</dbReference>
<sequence>MQGSNDVGYQLISCNTSQVSVLANANDVHIRDSTFNIVTNVSTASKFPTLDVLYQRVAPNAILNEGGRADDAKCHPGTREEVMGLVERWMDAAGSNRIMWLTGPAGRGKTAIMKTIAERSANRGVQTVNFFFFSRRFHQKQRSARSSDSPLPALRALSILFRGSVGNDFCASVDIGRKHRAAMQAYVQTLTNYSAIVTYPSSSHSTR</sequence>
<proteinExistence type="predicted"/>
<evidence type="ECO:0000259" key="2">
    <source>
        <dbReference type="Pfam" id="PF24883"/>
    </source>
</evidence>
<feature type="domain" description="Nephrocystin 3-like N-terminal" evidence="2">
    <location>
        <begin position="87"/>
        <end position="143"/>
    </location>
</feature>
<dbReference type="SUPFAM" id="SSF52540">
    <property type="entry name" value="P-loop containing nucleoside triphosphate hydrolases"/>
    <property type="match status" value="1"/>
</dbReference>
<dbReference type="InterPro" id="IPR027417">
    <property type="entry name" value="P-loop_NTPase"/>
</dbReference>
<evidence type="ECO:0000313" key="4">
    <source>
        <dbReference type="Proteomes" id="UP000567179"/>
    </source>
</evidence>
<name>A0A8H5EYV7_9AGAR</name>
<dbReference type="Gene3D" id="3.40.50.300">
    <property type="entry name" value="P-loop containing nucleotide triphosphate hydrolases"/>
    <property type="match status" value="1"/>
</dbReference>
<organism evidence="3 4">
    <name type="scientific">Psilocybe cf. subviscida</name>
    <dbReference type="NCBI Taxonomy" id="2480587"/>
    <lineage>
        <taxon>Eukaryota</taxon>
        <taxon>Fungi</taxon>
        <taxon>Dikarya</taxon>
        <taxon>Basidiomycota</taxon>
        <taxon>Agaricomycotina</taxon>
        <taxon>Agaricomycetes</taxon>
        <taxon>Agaricomycetidae</taxon>
        <taxon>Agaricales</taxon>
        <taxon>Agaricineae</taxon>
        <taxon>Strophariaceae</taxon>
        <taxon>Psilocybe</taxon>
    </lineage>
</organism>
<gene>
    <name evidence="3" type="ORF">D9619_012512</name>
</gene>
<dbReference type="OrthoDB" id="3050719at2759"/>
<protein>
    <recommendedName>
        <fullName evidence="2">Nephrocystin 3-like N-terminal domain-containing protein</fullName>
    </recommendedName>
</protein>
<keyword evidence="1" id="KW-0677">Repeat</keyword>
<comment type="caution">
    <text evidence="3">The sequence shown here is derived from an EMBL/GenBank/DDBJ whole genome shotgun (WGS) entry which is preliminary data.</text>
</comment>
<dbReference type="CDD" id="cd02019">
    <property type="entry name" value="NK"/>
    <property type="match status" value="1"/>
</dbReference>
<accession>A0A8H5EYV7</accession>
<evidence type="ECO:0000256" key="1">
    <source>
        <dbReference type="ARBA" id="ARBA00022737"/>
    </source>
</evidence>
<keyword evidence="4" id="KW-1185">Reference proteome</keyword>
<dbReference type="EMBL" id="JAACJJ010000032">
    <property type="protein sequence ID" value="KAF5317665.1"/>
    <property type="molecule type" value="Genomic_DNA"/>
</dbReference>
<dbReference type="Proteomes" id="UP000567179">
    <property type="component" value="Unassembled WGS sequence"/>
</dbReference>
<evidence type="ECO:0000313" key="3">
    <source>
        <dbReference type="EMBL" id="KAF5317665.1"/>
    </source>
</evidence>
<dbReference type="InterPro" id="IPR056884">
    <property type="entry name" value="NPHP3-like_N"/>
</dbReference>
<reference evidence="3 4" key="1">
    <citation type="journal article" date="2020" name="ISME J.">
        <title>Uncovering the hidden diversity of litter-decomposition mechanisms in mushroom-forming fungi.</title>
        <authorList>
            <person name="Floudas D."/>
            <person name="Bentzer J."/>
            <person name="Ahren D."/>
            <person name="Johansson T."/>
            <person name="Persson P."/>
            <person name="Tunlid A."/>
        </authorList>
    </citation>
    <scope>NUCLEOTIDE SEQUENCE [LARGE SCALE GENOMIC DNA]</scope>
    <source>
        <strain evidence="3 4">CBS 101986</strain>
    </source>
</reference>
<dbReference type="AlphaFoldDB" id="A0A8H5EYV7"/>